<dbReference type="EMBL" id="JBEAFC010000009">
    <property type="protein sequence ID" value="KAL1540769.1"/>
    <property type="molecule type" value="Genomic_DNA"/>
</dbReference>
<accession>A0ABD1G9G2</accession>
<sequence length="571" mass="64114">MAQSDSKNGALKMVDFDRMPLKQRLKLLFATNCISIDSELKSRQLQQTPESPFLAIRHSGKFKHENDSENKCVKSSHVIAAGVSEKAASVGTNSLQESSVVEIPIKVKIEDGENNVESCCFGDCTNISNGIGIEANSEADMRHGHLDLDELDHVVLKERLRRLLTSECLGLSSPMLEASCYLSGDSRIVRTPDIASLANVKVEAPNPDDFKSSNASTVGQMSSSNFVPVKAEVHTAGDTFVDDLDHMLLRERMKLLSSRNAPSSNTDQSPKYMSKMTHSASGCWLDRSKPTHSVKINRPRKRRKTATDSIETAMEEDAPGLLQVLIDKGVTVNEIKLYGEPESKDALDDSFAIDSFGELEEVITKLFSQRESLLKYSPLRCSKGERVSYCLECLFSLVEQAHYLQIRRWPVEWGWCRDLQSFIFVFERHNRIVLERPEYGYATYFFELTDSLPIAWQIKRLVTAMKLTSCSRTTLIENRALMVGDDLSEGEAKVLMEYGWIPNTGLGSMLNYYDRVFHDRRNEKDGSEWRAKIGKLLMDGYNSGTIIPTGIPTKVMEYNAAKGMEIKVELS</sequence>
<name>A0ABD1G9G2_SALDI</name>
<comment type="caution">
    <text evidence="1">The sequence shown here is derived from an EMBL/GenBank/DDBJ whole genome shotgun (WGS) entry which is preliminary data.</text>
</comment>
<protein>
    <submittedName>
        <fullName evidence="1">Uncharacterized protein</fullName>
    </submittedName>
</protein>
<gene>
    <name evidence="1" type="ORF">AAHA92_25075</name>
</gene>
<keyword evidence="2" id="KW-1185">Reference proteome</keyword>
<reference evidence="1 2" key="1">
    <citation type="submission" date="2024-06" db="EMBL/GenBank/DDBJ databases">
        <title>A chromosome level genome sequence of Diviner's sage (Salvia divinorum).</title>
        <authorList>
            <person name="Ford S.A."/>
            <person name="Ro D.-K."/>
            <person name="Ness R.W."/>
            <person name="Phillips M.A."/>
        </authorList>
    </citation>
    <scope>NUCLEOTIDE SEQUENCE [LARGE SCALE GENOMIC DNA]</scope>
    <source>
        <strain evidence="1">SAF-2024a</strain>
        <tissue evidence="1">Leaf</tissue>
    </source>
</reference>
<dbReference type="PANTHER" id="PTHR47871">
    <property type="entry name" value="NAC DOMAIN-CONTAINING PROTEIN 8"/>
    <property type="match status" value="1"/>
</dbReference>
<evidence type="ECO:0000313" key="2">
    <source>
        <dbReference type="Proteomes" id="UP001567538"/>
    </source>
</evidence>
<dbReference type="Proteomes" id="UP001567538">
    <property type="component" value="Unassembled WGS sequence"/>
</dbReference>
<dbReference type="PANTHER" id="PTHR47871:SF2">
    <property type="entry name" value="OS03G0221300 PROTEIN"/>
    <property type="match status" value="1"/>
</dbReference>
<evidence type="ECO:0000313" key="1">
    <source>
        <dbReference type="EMBL" id="KAL1540769.1"/>
    </source>
</evidence>
<dbReference type="AlphaFoldDB" id="A0ABD1G9G2"/>
<proteinExistence type="predicted"/>
<organism evidence="1 2">
    <name type="scientific">Salvia divinorum</name>
    <name type="common">Maria pastora</name>
    <name type="synonym">Diviner's sage</name>
    <dbReference type="NCBI Taxonomy" id="28513"/>
    <lineage>
        <taxon>Eukaryota</taxon>
        <taxon>Viridiplantae</taxon>
        <taxon>Streptophyta</taxon>
        <taxon>Embryophyta</taxon>
        <taxon>Tracheophyta</taxon>
        <taxon>Spermatophyta</taxon>
        <taxon>Magnoliopsida</taxon>
        <taxon>eudicotyledons</taxon>
        <taxon>Gunneridae</taxon>
        <taxon>Pentapetalae</taxon>
        <taxon>asterids</taxon>
        <taxon>lamiids</taxon>
        <taxon>Lamiales</taxon>
        <taxon>Lamiaceae</taxon>
        <taxon>Nepetoideae</taxon>
        <taxon>Mentheae</taxon>
        <taxon>Salviinae</taxon>
        <taxon>Salvia</taxon>
        <taxon>Salvia subgen. Calosphace</taxon>
    </lineage>
</organism>